<dbReference type="Proteomes" id="UP000299102">
    <property type="component" value="Unassembled WGS sequence"/>
</dbReference>
<proteinExistence type="predicted"/>
<organism evidence="2 3">
    <name type="scientific">Eumeta variegata</name>
    <name type="common">Bagworm moth</name>
    <name type="synonym">Eumeta japonica</name>
    <dbReference type="NCBI Taxonomy" id="151549"/>
    <lineage>
        <taxon>Eukaryota</taxon>
        <taxon>Metazoa</taxon>
        <taxon>Ecdysozoa</taxon>
        <taxon>Arthropoda</taxon>
        <taxon>Hexapoda</taxon>
        <taxon>Insecta</taxon>
        <taxon>Pterygota</taxon>
        <taxon>Neoptera</taxon>
        <taxon>Endopterygota</taxon>
        <taxon>Lepidoptera</taxon>
        <taxon>Glossata</taxon>
        <taxon>Ditrysia</taxon>
        <taxon>Tineoidea</taxon>
        <taxon>Psychidae</taxon>
        <taxon>Oiketicinae</taxon>
        <taxon>Eumeta</taxon>
    </lineage>
</organism>
<protein>
    <submittedName>
        <fullName evidence="2">Uncharacterized protein</fullName>
    </submittedName>
</protein>
<evidence type="ECO:0000313" key="2">
    <source>
        <dbReference type="EMBL" id="GBP50549.1"/>
    </source>
</evidence>
<evidence type="ECO:0000256" key="1">
    <source>
        <dbReference type="SAM" id="MobiDB-lite"/>
    </source>
</evidence>
<keyword evidence="3" id="KW-1185">Reference proteome</keyword>
<sequence>MIRETPQNVDVDCCSAPIRPFWCRDAPLSTLVTTSFKPQRSDVTVPSSNFQVTIATRTPTGKGLHGRSVQEAFGVITQLVLAATAGARTASKRKHINRIAIIIIHEVFSLLFRGRHGEAVRARSSAFGSMFISLQQHTTSRARAAAELPVCLCDGRLKLTTFSRTSLKWEHWEKIYAASHTPTRPTSASSTRPPITHTHNVCTRAQRCCRDAPPHAAAVRADAPAAARPRPSCAGTLTCRNLQNSHVRILNAGTSAVPKYRRARTIAHVRSSRWRGAGACHDLVAIAEGGGREQIQPRTSPTATASNTRQQSALYRPSCARRRPPPVERL</sequence>
<dbReference type="EMBL" id="BGZK01000567">
    <property type="protein sequence ID" value="GBP50549.1"/>
    <property type="molecule type" value="Genomic_DNA"/>
</dbReference>
<comment type="caution">
    <text evidence="2">The sequence shown here is derived from an EMBL/GenBank/DDBJ whole genome shotgun (WGS) entry which is preliminary data.</text>
</comment>
<name>A0A4C1WJP5_EUMVA</name>
<reference evidence="2 3" key="1">
    <citation type="journal article" date="2019" name="Commun. Biol.">
        <title>The bagworm genome reveals a unique fibroin gene that provides high tensile strength.</title>
        <authorList>
            <person name="Kono N."/>
            <person name="Nakamura H."/>
            <person name="Ohtoshi R."/>
            <person name="Tomita M."/>
            <person name="Numata K."/>
            <person name="Arakawa K."/>
        </authorList>
    </citation>
    <scope>NUCLEOTIDE SEQUENCE [LARGE SCALE GENOMIC DNA]</scope>
</reference>
<accession>A0A4C1WJP5</accession>
<feature type="compositionally biased region" description="Polar residues" evidence="1">
    <location>
        <begin position="296"/>
        <end position="313"/>
    </location>
</feature>
<feature type="region of interest" description="Disordered" evidence="1">
    <location>
        <begin position="290"/>
        <end position="330"/>
    </location>
</feature>
<gene>
    <name evidence="2" type="ORF">EVAR_25246_1</name>
</gene>
<dbReference type="AlphaFoldDB" id="A0A4C1WJP5"/>
<evidence type="ECO:0000313" key="3">
    <source>
        <dbReference type="Proteomes" id="UP000299102"/>
    </source>
</evidence>